<reference evidence="2 3" key="1">
    <citation type="submission" date="2009-07" db="EMBL/GenBank/DDBJ databases">
        <authorList>
            <person name="Madupu R."/>
            <person name="Sebastian Y."/>
            <person name="Durkin A.S."/>
            <person name="Torralba M."/>
            <person name="Methe B."/>
            <person name="Sutton G.G."/>
            <person name="Strausberg R.L."/>
            <person name="Nelson K.E."/>
        </authorList>
    </citation>
    <scope>NUCLEOTIDE SEQUENCE [LARGE SCALE GENOMIC DNA]</scope>
    <source>
        <strain evidence="2 3">RM3268</strain>
    </source>
</reference>
<dbReference type="STRING" id="824.CGRAC_0760"/>
<feature type="signal peptide" evidence="1">
    <location>
        <begin position="1"/>
        <end position="31"/>
    </location>
</feature>
<dbReference type="OrthoDB" id="5354711at2"/>
<keyword evidence="1" id="KW-0732">Signal</keyword>
<dbReference type="eggNOG" id="ENOG5032HJ0">
    <property type="taxonomic scope" value="Bacteria"/>
</dbReference>
<gene>
    <name evidence="2" type="ORF">CAMGR0001_1473</name>
</gene>
<comment type="caution">
    <text evidence="2">The sequence shown here is derived from an EMBL/GenBank/DDBJ whole genome shotgun (WGS) entry which is preliminary data.</text>
</comment>
<dbReference type="EMBL" id="ACYG01000027">
    <property type="protein sequence ID" value="EEV17178.1"/>
    <property type="molecule type" value="Genomic_DNA"/>
</dbReference>
<accession>C8PJS3</accession>
<feature type="chain" id="PRO_5002991372" description="Lipoprotein" evidence="1">
    <location>
        <begin position="32"/>
        <end position="173"/>
    </location>
</feature>
<protein>
    <recommendedName>
        <fullName evidence="4">Lipoprotein</fullName>
    </recommendedName>
</protein>
<evidence type="ECO:0008006" key="4">
    <source>
        <dbReference type="Google" id="ProtNLM"/>
    </source>
</evidence>
<dbReference type="AlphaFoldDB" id="C8PJS3"/>
<dbReference type="RefSeq" id="WP_005872196.1">
    <property type="nucleotide sequence ID" value="NZ_ACYG01000027.1"/>
</dbReference>
<evidence type="ECO:0000313" key="2">
    <source>
        <dbReference type="EMBL" id="EEV17178.1"/>
    </source>
</evidence>
<evidence type="ECO:0000313" key="3">
    <source>
        <dbReference type="Proteomes" id="UP000005709"/>
    </source>
</evidence>
<dbReference type="Proteomes" id="UP000005709">
    <property type="component" value="Unassembled WGS sequence"/>
</dbReference>
<organism evidence="2 3">
    <name type="scientific">Campylobacter gracilis RM3268</name>
    <dbReference type="NCBI Taxonomy" id="553220"/>
    <lineage>
        <taxon>Bacteria</taxon>
        <taxon>Pseudomonadati</taxon>
        <taxon>Campylobacterota</taxon>
        <taxon>Epsilonproteobacteria</taxon>
        <taxon>Campylobacterales</taxon>
        <taxon>Campylobacteraceae</taxon>
        <taxon>Campylobacter</taxon>
    </lineage>
</organism>
<name>C8PJS3_9BACT</name>
<evidence type="ECO:0000256" key="1">
    <source>
        <dbReference type="SAM" id="SignalP"/>
    </source>
</evidence>
<proteinExistence type="predicted"/>
<sequence>MKKFYFGGALNGLLKGSLLAALALFLNSCSANDPRHDPLKNEFLAYTQKFESVRAGDRYLSVATYLNPVAPELRNAAEDEVFLLTSYPKEIQILAVQINGANANVTPLHDGDPLLQKELFKIAWASRYKITAPKSDKDELMLSYRTSNGLDATMKFRKISKSLYWQPQIDLKD</sequence>
<keyword evidence="3" id="KW-1185">Reference proteome</keyword>